<evidence type="ECO:0000313" key="2">
    <source>
        <dbReference type="EMBL" id="EFP12241.1"/>
    </source>
</evidence>
<sequence>MSEIPNVDHILVIIIGSILRQTYTIAQAQIFLQLVDTCYICHEHFPSACQEICKFLGIKDLRLVSTCEMDRLVELMQSVNRVFPGYSDAKVEEIVISFYETYKKVIEATLRPPATVPVKPTPAIAQ</sequence>
<dbReference type="PANTHER" id="PTHR22716">
    <property type="entry name" value="ETS CLASS TRANSCRIPTION FACTOR-RELATED-RELATED"/>
    <property type="match status" value="1"/>
</dbReference>
<name>E3MYV0_CAERE</name>
<dbReference type="InterPro" id="IPR040129">
    <property type="entry name" value="Lin-15B-like"/>
</dbReference>
<proteinExistence type="predicted"/>
<evidence type="ECO:0000313" key="3">
    <source>
        <dbReference type="Proteomes" id="UP000008281"/>
    </source>
</evidence>
<reference evidence="2" key="1">
    <citation type="submission" date="2007-07" db="EMBL/GenBank/DDBJ databases">
        <title>PCAP assembly of the Caenorhabditis remanei genome.</title>
        <authorList>
            <consortium name="The Caenorhabditis remanei Sequencing Consortium"/>
            <person name="Wilson R.K."/>
        </authorList>
    </citation>
    <scope>NUCLEOTIDE SEQUENCE [LARGE SCALE GENOMIC DNA]</scope>
    <source>
        <strain evidence="2">PB4641</strain>
    </source>
</reference>
<feature type="domain" description="Lin-15A/B-like" evidence="1">
    <location>
        <begin position="1"/>
        <end position="105"/>
    </location>
</feature>
<dbReference type="GO" id="GO:0040027">
    <property type="term" value="P:negative regulation of vulval development"/>
    <property type="evidence" value="ECO:0007669"/>
    <property type="project" value="InterPro"/>
</dbReference>
<evidence type="ECO:0000259" key="1">
    <source>
        <dbReference type="Pfam" id="PF25375"/>
    </source>
</evidence>
<keyword evidence="3" id="KW-1185">Reference proteome</keyword>
<organism evidence="3">
    <name type="scientific">Caenorhabditis remanei</name>
    <name type="common">Caenorhabditis vulgaris</name>
    <dbReference type="NCBI Taxonomy" id="31234"/>
    <lineage>
        <taxon>Eukaryota</taxon>
        <taxon>Metazoa</taxon>
        <taxon>Ecdysozoa</taxon>
        <taxon>Nematoda</taxon>
        <taxon>Chromadorea</taxon>
        <taxon>Rhabditida</taxon>
        <taxon>Rhabditina</taxon>
        <taxon>Rhabditomorpha</taxon>
        <taxon>Rhabditoidea</taxon>
        <taxon>Rhabditidae</taxon>
        <taxon>Peloderinae</taxon>
        <taxon>Caenorhabditis</taxon>
    </lineage>
</organism>
<dbReference type="HOGENOM" id="CLU_1983646_0_0_1"/>
<dbReference type="EMBL" id="DS268498">
    <property type="protein sequence ID" value="EFP12241.1"/>
    <property type="molecule type" value="Genomic_DNA"/>
</dbReference>
<gene>
    <name evidence="2" type="ORF">CRE_04181</name>
</gene>
<dbReference type="OrthoDB" id="5883294at2759"/>
<protein>
    <recommendedName>
        <fullName evidence="1">Lin-15A/B-like domain-containing protein</fullName>
    </recommendedName>
</protein>
<dbReference type="InterPro" id="IPR057432">
    <property type="entry name" value="Lin-15A/B-like_dom"/>
</dbReference>
<dbReference type="Proteomes" id="UP000008281">
    <property type="component" value="Unassembled WGS sequence"/>
</dbReference>
<dbReference type="AlphaFoldDB" id="E3MYV0"/>
<accession>E3MYV0</accession>
<dbReference type="Pfam" id="PF25375">
    <property type="entry name" value="Lin-15B"/>
    <property type="match status" value="1"/>
</dbReference>